<feature type="compositionally biased region" description="Polar residues" evidence="1">
    <location>
        <begin position="80"/>
        <end position="89"/>
    </location>
</feature>
<dbReference type="EMBL" id="WHZX01000008">
    <property type="protein sequence ID" value="NEG72384.1"/>
    <property type="molecule type" value="Genomic_DNA"/>
</dbReference>
<dbReference type="Proteomes" id="UP000482084">
    <property type="component" value="Unassembled WGS sequence"/>
</dbReference>
<dbReference type="EMBL" id="WBSM01000009">
    <property type="protein sequence ID" value="KAB8287348.1"/>
    <property type="molecule type" value="Genomic_DNA"/>
</dbReference>
<evidence type="ECO:0000256" key="1">
    <source>
        <dbReference type="SAM" id="MobiDB-lite"/>
    </source>
</evidence>
<feature type="region of interest" description="Disordered" evidence="1">
    <location>
        <begin position="48"/>
        <end position="107"/>
    </location>
</feature>
<dbReference type="RefSeq" id="WP_152358725.1">
    <property type="nucleotide sequence ID" value="NZ_WBSM01000009.1"/>
</dbReference>
<feature type="compositionally biased region" description="Polar residues" evidence="1">
    <location>
        <begin position="48"/>
        <end position="57"/>
    </location>
</feature>
<reference evidence="2 5" key="2">
    <citation type="submission" date="2019-10" db="EMBL/GenBank/DDBJ databases">
        <title>Characterization of the phylogenetic diversity of two novel species belonging to the genus Bifidobacterium: Bifidobacterium cebidarum sp. nov. and Bifidobacterium leontopitheci sp. nov.</title>
        <authorList>
            <person name="Lugli G.A."/>
            <person name="Duranti S."/>
            <person name="Milani C."/>
            <person name="Turroni F."/>
            <person name="Ventura M."/>
        </authorList>
    </citation>
    <scope>NUCLEOTIDE SEQUENCE [LARGE SCALE GENOMIC DNA]</scope>
    <source>
        <strain evidence="2 5">DSM 100688</strain>
    </source>
</reference>
<reference evidence="3 4" key="1">
    <citation type="submission" date="2019-10" db="EMBL/GenBank/DDBJ databases">
        <title>Bifidobacterium from non-human primates.</title>
        <authorList>
            <person name="Modesto M."/>
        </authorList>
    </citation>
    <scope>NUCLEOTIDE SEQUENCE [LARGE SCALE GENOMIC DNA]</scope>
    <source>
        <strain evidence="3 4">TREM</strain>
    </source>
</reference>
<gene>
    <name evidence="2" type="ORF">DSM100688_1707</name>
    <name evidence="3" type="ORF">GFD24_09265</name>
</gene>
<evidence type="ECO:0000313" key="4">
    <source>
        <dbReference type="Proteomes" id="UP000469943"/>
    </source>
</evidence>
<proteinExistence type="predicted"/>
<dbReference type="AlphaFoldDB" id="A0A6L4WYH1"/>
<dbReference type="Proteomes" id="UP000469943">
    <property type="component" value="Unassembled WGS sequence"/>
</dbReference>
<accession>A0A6L4WYH1</accession>
<name>A0A6L4WYH1_9BIFI</name>
<sequence>MSGRKRAVKAWLEPGVYSALRMWAAATPGMTISKMVDLAIRRELARLQAQQKPLDVTNSDKLEDWTEEEMDPRVRAVSRSLRTATSDGNGNAPRRGLRKTGRRPDDA</sequence>
<comment type="caution">
    <text evidence="2">The sequence shown here is derived from an EMBL/GenBank/DDBJ whole genome shotgun (WGS) entry which is preliminary data.</text>
</comment>
<dbReference type="OrthoDB" id="9918399at2"/>
<evidence type="ECO:0000313" key="3">
    <source>
        <dbReference type="EMBL" id="NEG72384.1"/>
    </source>
</evidence>
<evidence type="ECO:0000313" key="5">
    <source>
        <dbReference type="Proteomes" id="UP000482084"/>
    </source>
</evidence>
<keyword evidence="5" id="KW-1185">Reference proteome</keyword>
<organism evidence="2 5">
    <name type="scientific">Bifidobacterium ramosum</name>
    <dbReference type="NCBI Taxonomy" id="1798158"/>
    <lineage>
        <taxon>Bacteria</taxon>
        <taxon>Bacillati</taxon>
        <taxon>Actinomycetota</taxon>
        <taxon>Actinomycetes</taxon>
        <taxon>Bifidobacteriales</taxon>
        <taxon>Bifidobacteriaceae</taxon>
        <taxon>Bifidobacterium</taxon>
    </lineage>
</organism>
<evidence type="ECO:0000313" key="2">
    <source>
        <dbReference type="EMBL" id="KAB8287348.1"/>
    </source>
</evidence>
<protein>
    <submittedName>
        <fullName evidence="2">Uncharacterized protein</fullName>
    </submittedName>
</protein>